<dbReference type="SUPFAM" id="SSF52402">
    <property type="entry name" value="Adenine nucleotide alpha hydrolases-like"/>
    <property type="match status" value="1"/>
</dbReference>
<proteinExistence type="predicted"/>
<dbReference type="InterPro" id="IPR055834">
    <property type="entry name" value="DUF7411"/>
</dbReference>
<protein>
    <submittedName>
        <fullName evidence="1">Alpha hydrolase</fullName>
    </submittedName>
</protein>
<dbReference type="NCBIfam" id="NF011155">
    <property type="entry name" value="PRK14561.1"/>
    <property type="match status" value="1"/>
</dbReference>
<dbReference type="Gene3D" id="3.40.50.620">
    <property type="entry name" value="HUPs"/>
    <property type="match status" value="1"/>
</dbReference>
<reference evidence="1 2" key="1">
    <citation type="submission" date="2018-06" db="EMBL/GenBank/DDBJ databases">
        <title>Natronomonas sp. F16-60 a new haloarchaeon isolated from a solar saltern of Isla Cristina, Huelva, Spain.</title>
        <authorList>
            <person name="Duran-Viseras A."/>
            <person name="Sanchez-Porro C."/>
            <person name="Ventosa A."/>
        </authorList>
    </citation>
    <scope>NUCLEOTIDE SEQUENCE [LARGE SCALE GENOMIC DNA]</scope>
    <source>
        <strain evidence="1 2">F16-60</strain>
    </source>
</reference>
<keyword evidence="2" id="KW-1185">Reference proteome</keyword>
<accession>A0A554MWZ8</accession>
<dbReference type="OrthoDB" id="108920at2157"/>
<dbReference type="InParanoid" id="A0A554MWZ8"/>
<comment type="caution">
    <text evidence="1">The sequence shown here is derived from an EMBL/GenBank/DDBJ whole genome shotgun (WGS) entry which is preliminary data.</text>
</comment>
<gene>
    <name evidence="1" type="ORF">DP107_14850</name>
</gene>
<dbReference type="AlphaFoldDB" id="A0A554MWZ8"/>
<name>A0A554MWZ8_9EURY</name>
<evidence type="ECO:0000313" key="2">
    <source>
        <dbReference type="Proteomes" id="UP000319894"/>
    </source>
</evidence>
<dbReference type="EMBL" id="QMDX01000011">
    <property type="protein sequence ID" value="TSD09651.1"/>
    <property type="molecule type" value="Genomic_DNA"/>
</dbReference>
<dbReference type="GO" id="GO:0016787">
    <property type="term" value="F:hydrolase activity"/>
    <property type="evidence" value="ECO:0007669"/>
    <property type="project" value="UniProtKB-KW"/>
</dbReference>
<organism evidence="1 2">
    <name type="scientific">Haloglomus irregulare</name>
    <dbReference type="NCBI Taxonomy" id="2234134"/>
    <lineage>
        <taxon>Archaea</taxon>
        <taxon>Methanobacteriati</taxon>
        <taxon>Methanobacteriota</taxon>
        <taxon>Stenosarchaea group</taxon>
        <taxon>Halobacteria</taxon>
        <taxon>Halobacteriales</taxon>
        <taxon>Natronomonadaceae</taxon>
        <taxon>Haloglomus</taxon>
    </lineage>
</organism>
<keyword evidence="1" id="KW-0378">Hydrolase</keyword>
<dbReference type="RefSeq" id="WP_144262936.1">
    <property type="nucleotide sequence ID" value="NZ_QMDX01000011.1"/>
</dbReference>
<sequence>MPPTDRADGPDPPVWVLFSGGKDSALAALLLERFYDVTLVTVGFGVDAAPAPGRGVADGTEHGHEAADALGLPHRVVSVPESVVRGAAERVVADGFPRGAIQSVHERALEAVAESAVAAASDVRPTVADGTRRDDRTPRLDRPAVRSLEDRHGLDYLVPLRGFGRAAVDRLAEARLEVAVGPSEELAKGDYETAIRAVIRDEHGPERVAALFPEHTQSRVVGRRD</sequence>
<dbReference type="Proteomes" id="UP000319894">
    <property type="component" value="Unassembled WGS sequence"/>
</dbReference>
<evidence type="ECO:0000313" key="1">
    <source>
        <dbReference type="EMBL" id="TSD09651.1"/>
    </source>
</evidence>
<dbReference type="InterPro" id="IPR014729">
    <property type="entry name" value="Rossmann-like_a/b/a_fold"/>
</dbReference>
<dbReference type="Pfam" id="PF24167">
    <property type="entry name" value="DUF7411"/>
    <property type="match status" value="1"/>
</dbReference>